<name>A0ABM3LSM9_BICAN</name>
<dbReference type="SUPFAM" id="SSF53756">
    <property type="entry name" value="UDP-Glycosyltransferase/glycogen phosphorylase"/>
    <property type="match status" value="1"/>
</dbReference>
<dbReference type="InterPro" id="IPR002213">
    <property type="entry name" value="UDP_glucos_trans"/>
</dbReference>
<keyword evidence="5" id="KW-1185">Reference proteome</keyword>
<evidence type="ECO:0000313" key="6">
    <source>
        <dbReference type="RefSeq" id="XP_052742083.1"/>
    </source>
</evidence>
<dbReference type="Proteomes" id="UP001652582">
    <property type="component" value="Chromosome 16"/>
</dbReference>
<accession>A0ABM3LSM9</accession>
<sequence length="369" mass="43063">MFAFKLLIFCTTILFQVHQVHLLNILGIFPYQGKSHFIAHEALLKDLARRGHNVTVVSYFPQKIPIENYHDISLKSEENSYENYMAIDNPSYFKIIYRSMYLAFLGNGNCKALLSDGNVQNLWNNNRKFDVVVIEQFISDCALGITHELKAPVVGVTAHSLMPFHYNRFGVPQHPAFTPCQVLNGGKKTSLIQRIERLIFTVYYHYIVRILSQRMDQYIISQYLKNIPPLEELGKEIKFLLLYEHFVLFSPYILPTNVIPVGGFHVAKVKPLPMVSNYLSNYDNSVSLKYSTILFLFQGTFKIYRRIQIWGYLYKFWNNIKMYVYCTRKIRCYNRSHSKTSSKSYLEMGLRLSANQIEECLYIKMAASK</sequence>
<dbReference type="InterPro" id="IPR050271">
    <property type="entry name" value="UDP-glycosyltransferase"/>
</dbReference>
<evidence type="ECO:0000256" key="3">
    <source>
        <dbReference type="ARBA" id="ARBA00022679"/>
    </source>
</evidence>
<dbReference type="GeneID" id="128198841"/>
<gene>
    <name evidence="6" type="primary">LOC128198841</name>
</gene>
<feature type="signal peptide" evidence="4">
    <location>
        <begin position="1"/>
        <end position="22"/>
    </location>
</feature>
<dbReference type="PANTHER" id="PTHR48043">
    <property type="entry name" value="EG:EG0003.4 PROTEIN-RELATED"/>
    <property type="match status" value="1"/>
</dbReference>
<organism evidence="5 6">
    <name type="scientific">Bicyclus anynana</name>
    <name type="common">Squinting bush brown butterfly</name>
    <dbReference type="NCBI Taxonomy" id="110368"/>
    <lineage>
        <taxon>Eukaryota</taxon>
        <taxon>Metazoa</taxon>
        <taxon>Ecdysozoa</taxon>
        <taxon>Arthropoda</taxon>
        <taxon>Hexapoda</taxon>
        <taxon>Insecta</taxon>
        <taxon>Pterygota</taxon>
        <taxon>Neoptera</taxon>
        <taxon>Endopterygota</taxon>
        <taxon>Lepidoptera</taxon>
        <taxon>Glossata</taxon>
        <taxon>Ditrysia</taxon>
        <taxon>Papilionoidea</taxon>
        <taxon>Nymphalidae</taxon>
        <taxon>Satyrinae</taxon>
        <taxon>Satyrini</taxon>
        <taxon>Mycalesina</taxon>
        <taxon>Bicyclus</taxon>
    </lineage>
</organism>
<protein>
    <submittedName>
        <fullName evidence="6">UDP-glucosyltransferase 2-like</fullName>
    </submittedName>
</protein>
<feature type="chain" id="PRO_5047315959" evidence="4">
    <location>
        <begin position="23"/>
        <end position="369"/>
    </location>
</feature>
<dbReference type="PANTHER" id="PTHR48043:SF145">
    <property type="entry name" value="FI06409P-RELATED"/>
    <property type="match status" value="1"/>
</dbReference>
<evidence type="ECO:0000256" key="2">
    <source>
        <dbReference type="ARBA" id="ARBA00022676"/>
    </source>
</evidence>
<keyword evidence="3" id="KW-0808">Transferase</keyword>
<proteinExistence type="inferred from homology"/>
<comment type="similarity">
    <text evidence="1">Belongs to the UDP-glycosyltransferase family.</text>
</comment>
<dbReference type="Pfam" id="PF00201">
    <property type="entry name" value="UDPGT"/>
    <property type="match status" value="1"/>
</dbReference>
<keyword evidence="2" id="KW-0328">Glycosyltransferase</keyword>
<evidence type="ECO:0000313" key="5">
    <source>
        <dbReference type="Proteomes" id="UP001652582"/>
    </source>
</evidence>
<keyword evidence="4" id="KW-0732">Signal</keyword>
<dbReference type="RefSeq" id="XP_052742083.1">
    <property type="nucleotide sequence ID" value="XM_052886123.1"/>
</dbReference>
<evidence type="ECO:0000256" key="4">
    <source>
        <dbReference type="SAM" id="SignalP"/>
    </source>
</evidence>
<reference evidence="6" key="1">
    <citation type="submission" date="2025-08" db="UniProtKB">
        <authorList>
            <consortium name="RefSeq"/>
        </authorList>
    </citation>
    <scope>IDENTIFICATION</scope>
</reference>
<evidence type="ECO:0000256" key="1">
    <source>
        <dbReference type="ARBA" id="ARBA00009995"/>
    </source>
</evidence>